<gene>
    <name evidence="1" type="ORF">Slati_3827100</name>
</gene>
<name>A0AAW2TKM0_9LAMI</name>
<dbReference type="EMBL" id="JACGWN010000014">
    <property type="protein sequence ID" value="KAL0405132.1"/>
    <property type="molecule type" value="Genomic_DNA"/>
</dbReference>
<proteinExistence type="predicted"/>
<accession>A0AAW2TKM0</accession>
<comment type="caution">
    <text evidence="1">The sequence shown here is derived from an EMBL/GenBank/DDBJ whole genome shotgun (WGS) entry which is preliminary data.</text>
</comment>
<reference evidence="1" key="1">
    <citation type="submission" date="2020-06" db="EMBL/GenBank/DDBJ databases">
        <authorList>
            <person name="Li T."/>
            <person name="Hu X."/>
            <person name="Zhang T."/>
            <person name="Song X."/>
            <person name="Zhang H."/>
            <person name="Dai N."/>
            <person name="Sheng W."/>
            <person name="Hou X."/>
            <person name="Wei L."/>
        </authorList>
    </citation>
    <scope>NUCLEOTIDE SEQUENCE</scope>
    <source>
        <strain evidence="1">KEN1</strain>
        <tissue evidence="1">Leaf</tissue>
    </source>
</reference>
<protein>
    <submittedName>
        <fullName evidence="1">Uncharacterized protein</fullName>
    </submittedName>
</protein>
<reference evidence="1" key="2">
    <citation type="journal article" date="2024" name="Plant">
        <title>Genomic evolution and insights into agronomic trait innovations of Sesamum species.</title>
        <authorList>
            <person name="Miao H."/>
            <person name="Wang L."/>
            <person name="Qu L."/>
            <person name="Liu H."/>
            <person name="Sun Y."/>
            <person name="Le M."/>
            <person name="Wang Q."/>
            <person name="Wei S."/>
            <person name="Zheng Y."/>
            <person name="Lin W."/>
            <person name="Duan Y."/>
            <person name="Cao H."/>
            <person name="Xiong S."/>
            <person name="Wang X."/>
            <person name="Wei L."/>
            <person name="Li C."/>
            <person name="Ma Q."/>
            <person name="Ju M."/>
            <person name="Zhao R."/>
            <person name="Li G."/>
            <person name="Mu C."/>
            <person name="Tian Q."/>
            <person name="Mei H."/>
            <person name="Zhang T."/>
            <person name="Gao T."/>
            <person name="Zhang H."/>
        </authorList>
    </citation>
    <scope>NUCLEOTIDE SEQUENCE</scope>
    <source>
        <strain evidence="1">KEN1</strain>
    </source>
</reference>
<sequence length="257" mass="30027">MQLAQWNKVGFGNIRHETKELNDKICELQRRIITVEVKEDIEELRDRLENMGKREEILWKQRAKALWLKEGDCNMSFFHAKTNERRLRKEIKRIKDAFGVEGNDKEGIQTVILQYFRSIFATTNPTQEAMKEVLESLECRVTPAMNEALLQPFTSEEISLDLKQMHPLKFLGPDEVFSGMIRKAEREGFGLGYQSEKLAIVFSRNVEKIRPIELASVLGITVLAKHEKYLGLPTVARRSKRELFESLKDRIWHKLHC</sequence>
<dbReference type="AlphaFoldDB" id="A0AAW2TKM0"/>
<organism evidence="1">
    <name type="scientific">Sesamum latifolium</name>
    <dbReference type="NCBI Taxonomy" id="2727402"/>
    <lineage>
        <taxon>Eukaryota</taxon>
        <taxon>Viridiplantae</taxon>
        <taxon>Streptophyta</taxon>
        <taxon>Embryophyta</taxon>
        <taxon>Tracheophyta</taxon>
        <taxon>Spermatophyta</taxon>
        <taxon>Magnoliopsida</taxon>
        <taxon>eudicotyledons</taxon>
        <taxon>Gunneridae</taxon>
        <taxon>Pentapetalae</taxon>
        <taxon>asterids</taxon>
        <taxon>lamiids</taxon>
        <taxon>Lamiales</taxon>
        <taxon>Pedaliaceae</taxon>
        <taxon>Sesamum</taxon>
    </lineage>
</organism>
<evidence type="ECO:0000313" key="1">
    <source>
        <dbReference type="EMBL" id="KAL0405132.1"/>
    </source>
</evidence>